<dbReference type="Pfam" id="PF02033">
    <property type="entry name" value="RBFA"/>
    <property type="match status" value="1"/>
</dbReference>
<dbReference type="AlphaFoldDB" id="A1ZSJ7"/>
<organism evidence="3 4">
    <name type="scientific">Microscilla marina ATCC 23134</name>
    <dbReference type="NCBI Taxonomy" id="313606"/>
    <lineage>
        <taxon>Bacteria</taxon>
        <taxon>Pseudomonadati</taxon>
        <taxon>Bacteroidota</taxon>
        <taxon>Cytophagia</taxon>
        <taxon>Cytophagales</taxon>
        <taxon>Microscillaceae</taxon>
        <taxon>Microscilla</taxon>
    </lineage>
</organism>
<keyword evidence="4" id="KW-1185">Reference proteome</keyword>
<dbReference type="Proteomes" id="UP000004095">
    <property type="component" value="Unassembled WGS sequence"/>
</dbReference>
<dbReference type="Gene3D" id="3.30.300.20">
    <property type="match status" value="1"/>
</dbReference>
<dbReference type="PANTHER" id="PTHR33515">
    <property type="entry name" value="RIBOSOME-BINDING FACTOR A, CHLOROPLASTIC-RELATED"/>
    <property type="match status" value="1"/>
</dbReference>
<evidence type="ECO:0000313" key="3">
    <source>
        <dbReference type="EMBL" id="EAY26577.1"/>
    </source>
</evidence>
<dbReference type="GO" id="GO:0043024">
    <property type="term" value="F:ribosomal small subunit binding"/>
    <property type="evidence" value="ECO:0007669"/>
    <property type="project" value="TreeGrafter"/>
</dbReference>
<dbReference type="OrthoDB" id="9811910at2"/>
<dbReference type="InterPro" id="IPR023799">
    <property type="entry name" value="RbfA_dom_sf"/>
</dbReference>
<dbReference type="GO" id="GO:0005829">
    <property type="term" value="C:cytosol"/>
    <property type="evidence" value="ECO:0007669"/>
    <property type="project" value="TreeGrafter"/>
</dbReference>
<reference evidence="3 4" key="1">
    <citation type="submission" date="2007-01" db="EMBL/GenBank/DDBJ databases">
        <authorList>
            <person name="Haygood M."/>
            <person name="Podell S."/>
            <person name="Anderson C."/>
            <person name="Hopkinson B."/>
            <person name="Roe K."/>
            <person name="Barbeau K."/>
            <person name="Gaasterland T."/>
            <person name="Ferriera S."/>
            <person name="Johnson J."/>
            <person name="Kravitz S."/>
            <person name="Beeson K."/>
            <person name="Sutton G."/>
            <person name="Rogers Y.-H."/>
            <person name="Friedman R."/>
            <person name="Frazier M."/>
            <person name="Venter J.C."/>
        </authorList>
    </citation>
    <scope>NUCLEOTIDE SEQUENCE [LARGE SCALE GENOMIC DNA]</scope>
    <source>
        <strain evidence="3 4">ATCC 23134</strain>
    </source>
</reference>
<dbReference type="InterPro" id="IPR015946">
    <property type="entry name" value="KH_dom-like_a/b"/>
</dbReference>
<dbReference type="SUPFAM" id="SSF89919">
    <property type="entry name" value="Ribosome-binding factor A, RbfA"/>
    <property type="match status" value="1"/>
</dbReference>
<comment type="caution">
    <text evidence="3">The sequence shown here is derived from an EMBL/GenBank/DDBJ whole genome shotgun (WGS) entry which is preliminary data.</text>
</comment>
<dbReference type="RefSeq" id="WP_002700553.1">
    <property type="nucleotide sequence ID" value="NZ_AAWS01000032.1"/>
</dbReference>
<comment type="function">
    <text evidence="2">One of several proteins that assist in the late maturation steps of the functional core of the 30S ribosomal subunit. Associates with free 30S ribosomal subunits (but not with 30S subunits that are part of 70S ribosomes or polysomes). Required for efficient processing of 16S rRNA. May interact with the 5'-terminal helix region of 16S rRNA.</text>
</comment>
<comment type="subunit">
    <text evidence="2">Monomer. Binds 30S ribosomal subunits, but not 50S ribosomal subunits or 70S ribosomes.</text>
</comment>
<name>A1ZSJ7_MICM2</name>
<gene>
    <name evidence="2" type="primary">rbfA</name>
    <name evidence="3" type="ORF">M23134_06104</name>
</gene>
<sequence length="128" mass="14766">MESKRQQKFARLIQKDLADIFQREVKDIFKTHFVTITNVKVTPDLGIAYVYLSILAASDKQAVVDIAEDNNKMIRQVLARKIKNQVRAIPELRFFLDDTSDYVQKMDELFDNLDIPPSSNNEGDEETS</sequence>
<evidence type="ECO:0000313" key="4">
    <source>
        <dbReference type="Proteomes" id="UP000004095"/>
    </source>
</evidence>
<keyword evidence="1 2" id="KW-0690">Ribosome biogenesis</keyword>
<dbReference type="NCBIfam" id="TIGR00082">
    <property type="entry name" value="rbfA"/>
    <property type="match status" value="1"/>
</dbReference>
<evidence type="ECO:0000256" key="2">
    <source>
        <dbReference type="HAMAP-Rule" id="MF_00003"/>
    </source>
</evidence>
<dbReference type="EMBL" id="AAWS01000032">
    <property type="protein sequence ID" value="EAY26577.1"/>
    <property type="molecule type" value="Genomic_DNA"/>
</dbReference>
<protein>
    <recommendedName>
        <fullName evidence="2">Ribosome-binding factor A</fullName>
    </recommendedName>
</protein>
<dbReference type="HAMAP" id="MF_00003">
    <property type="entry name" value="RbfA"/>
    <property type="match status" value="1"/>
</dbReference>
<accession>A1ZSJ7</accession>
<proteinExistence type="inferred from homology"/>
<dbReference type="eggNOG" id="COG0858">
    <property type="taxonomic scope" value="Bacteria"/>
</dbReference>
<comment type="subcellular location">
    <subcellularLocation>
        <location evidence="2">Cytoplasm</location>
    </subcellularLocation>
</comment>
<dbReference type="InterPro" id="IPR000238">
    <property type="entry name" value="RbfA"/>
</dbReference>
<comment type="similarity">
    <text evidence="2">Belongs to the RbfA family.</text>
</comment>
<dbReference type="GO" id="GO:0030490">
    <property type="term" value="P:maturation of SSU-rRNA"/>
    <property type="evidence" value="ECO:0007669"/>
    <property type="project" value="UniProtKB-UniRule"/>
</dbReference>
<dbReference type="PANTHER" id="PTHR33515:SF1">
    <property type="entry name" value="RIBOSOME-BINDING FACTOR A, CHLOROPLASTIC-RELATED"/>
    <property type="match status" value="1"/>
</dbReference>
<evidence type="ECO:0000256" key="1">
    <source>
        <dbReference type="ARBA" id="ARBA00022517"/>
    </source>
</evidence>
<keyword evidence="2" id="KW-0963">Cytoplasm</keyword>